<gene>
    <name evidence="1" type="primary">DES1_5</name>
    <name evidence="1" type="ORF">DSO57_1035979</name>
</gene>
<comment type="caution">
    <text evidence="1">The sequence shown here is derived from an EMBL/GenBank/DDBJ whole genome shotgun (WGS) entry which is preliminary data.</text>
</comment>
<protein>
    <submittedName>
        <fullName evidence="1">Sphingolipid delta-4 desaturase</fullName>
        <ecNumber evidence="1">1.14.1.-</ecNumber>
    </submittedName>
</protein>
<dbReference type="Proteomes" id="UP001165960">
    <property type="component" value="Unassembled WGS sequence"/>
</dbReference>
<reference evidence="1" key="1">
    <citation type="submission" date="2022-04" db="EMBL/GenBank/DDBJ databases">
        <title>Genome of the entomopathogenic fungus Entomophthora muscae.</title>
        <authorList>
            <person name="Elya C."/>
            <person name="Lovett B.R."/>
            <person name="Lee E."/>
            <person name="Macias A.M."/>
            <person name="Hajek A.E."/>
            <person name="De Bivort B.L."/>
            <person name="Kasson M.T."/>
            <person name="De Fine Licht H.H."/>
            <person name="Stajich J.E."/>
        </authorList>
    </citation>
    <scope>NUCLEOTIDE SEQUENCE</scope>
    <source>
        <strain evidence="1">Berkeley</strain>
    </source>
</reference>
<keyword evidence="2" id="KW-1185">Reference proteome</keyword>
<organism evidence="1 2">
    <name type="scientific">Entomophthora muscae</name>
    <dbReference type="NCBI Taxonomy" id="34485"/>
    <lineage>
        <taxon>Eukaryota</taxon>
        <taxon>Fungi</taxon>
        <taxon>Fungi incertae sedis</taxon>
        <taxon>Zoopagomycota</taxon>
        <taxon>Entomophthoromycotina</taxon>
        <taxon>Entomophthoromycetes</taxon>
        <taxon>Entomophthorales</taxon>
        <taxon>Entomophthoraceae</taxon>
        <taxon>Entomophthora</taxon>
    </lineage>
</organism>
<keyword evidence="1" id="KW-0560">Oxidoreductase</keyword>
<accession>A0ACC2S1R4</accession>
<sequence>MPPQTEDLVFHSEGFDPRHPLYNGDWKRSFPYVDEGMATDNMDEPHLKRKHAILEKHPEIEKLYGPDHRTMYVMFVATAAQMFMAFLFGRVLVDWNWTLLFCAYFVGGSLTSLFGCLVHEVAHNLVSPIPLVNRILALFINTGLPFPIAASFRRYHLIHHAYQGVDDKDPDLPMEWEYRFIKGNWFLKLTWVFCYGGLYVIRGIAMFKPLTFWEYANIAYVLSVDFFVFHFWGARALGYLVLSMWLGYGLHPGAAHFIQEHYTFEDGQETYSYYGILNKLFINIGYHTEHHDFMQVPWSRLPEIKKLAPEFYDGLACHTSWVWMHIMFIFSKQLGPQSRVKRTYADHSSSRKSLTKKKLVKSQ</sequence>
<name>A0ACC2S1R4_9FUNG</name>
<evidence type="ECO:0000313" key="2">
    <source>
        <dbReference type="Proteomes" id="UP001165960"/>
    </source>
</evidence>
<proteinExistence type="predicted"/>
<evidence type="ECO:0000313" key="1">
    <source>
        <dbReference type="EMBL" id="KAJ9056151.1"/>
    </source>
</evidence>
<dbReference type="EMBL" id="QTSX02006012">
    <property type="protein sequence ID" value="KAJ9056151.1"/>
    <property type="molecule type" value="Genomic_DNA"/>
</dbReference>
<dbReference type="EC" id="1.14.1.-" evidence="1"/>